<comment type="caution">
    <text evidence="1">The sequence shown here is derived from an EMBL/GenBank/DDBJ whole genome shotgun (WGS) entry which is preliminary data.</text>
</comment>
<name>A0A395MHV0_9HYPO</name>
<evidence type="ECO:0000313" key="2">
    <source>
        <dbReference type="Proteomes" id="UP000265631"/>
    </source>
</evidence>
<sequence length="245" mass="28239">MDSKVYDRWLKGAEVWIQEDDWSPDEYFKWIARLAEAKANLDETFLEVDNKLLAEARKMVPIEEAVHNHFRYYEEKIKRTDPVGLAYNSIGLRSDTYLLVSMLQNTRVDGGPVDRSKIGEMFKVIDEYKKNRGSYTHGEEKAARTMAFFDTDEKMELFLERCMEPMVSHESQDSNATAGIKYLVEEGEFKKLLDLTVAEEKQHCSWEATVGPAIKALRRLGRTSAGKDMNKLADYAKTHQKPQIA</sequence>
<organism evidence="1 2">
    <name type="scientific">Fusarium flagelliforme</name>
    <dbReference type="NCBI Taxonomy" id="2675880"/>
    <lineage>
        <taxon>Eukaryota</taxon>
        <taxon>Fungi</taxon>
        <taxon>Dikarya</taxon>
        <taxon>Ascomycota</taxon>
        <taxon>Pezizomycotina</taxon>
        <taxon>Sordariomycetes</taxon>
        <taxon>Hypocreomycetidae</taxon>
        <taxon>Hypocreales</taxon>
        <taxon>Nectriaceae</taxon>
        <taxon>Fusarium</taxon>
        <taxon>Fusarium incarnatum-equiseti species complex</taxon>
    </lineage>
</organism>
<gene>
    <name evidence="1" type="ORF">FIE12Z_8269</name>
</gene>
<dbReference type="EMBL" id="PXXK01000252">
    <property type="protein sequence ID" value="RFN47474.1"/>
    <property type="molecule type" value="Genomic_DNA"/>
</dbReference>
<dbReference type="Proteomes" id="UP000265631">
    <property type="component" value="Unassembled WGS sequence"/>
</dbReference>
<protein>
    <submittedName>
        <fullName evidence="1">Uncharacterized protein</fullName>
    </submittedName>
</protein>
<keyword evidence="2" id="KW-1185">Reference proteome</keyword>
<reference evidence="1 2" key="1">
    <citation type="journal article" date="2018" name="PLoS Pathog.">
        <title>Evolution of structural diversity of trichothecenes, a family of toxins produced by plant pathogenic and entomopathogenic fungi.</title>
        <authorList>
            <person name="Proctor R.H."/>
            <person name="McCormick S.P."/>
            <person name="Kim H.S."/>
            <person name="Cardoza R.E."/>
            <person name="Stanley A.M."/>
            <person name="Lindo L."/>
            <person name="Kelly A."/>
            <person name="Brown D.W."/>
            <person name="Lee T."/>
            <person name="Vaughan M.M."/>
            <person name="Alexander N.J."/>
            <person name="Busman M."/>
            <person name="Gutierrez S."/>
        </authorList>
    </citation>
    <scope>NUCLEOTIDE SEQUENCE [LARGE SCALE GENOMIC DNA]</scope>
    <source>
        <strain evidence="1 2">NRRL 13405</strain>
    </source>
</reference>
<proteinExistence type="predicted"/>
<accession>A0A395MHV0</accession>
<dbReference type="AlphaFoldDB" id="A0A395MHV0"/>
<evidence type="ECO:0000313" key="1">
    <source>
        <dbReference type="EMBL" id="RFN47474.1"/>
    </source>
</evidence>